<dbReference type="RefSeq" id="WP_151178278.1">
    <property type="nucleotide sequence ID" value="NZ_CP042906.1"/>
</dbReference>
<dbReference type="OrthoDB" id="7594189at2"/>
<dbReference type="NCBIfam" id="NF047386">
    <property type="entry name" value="T4SS_SepA_fam"/>
    <property type="match status" value="1"/>
</dbReference>
<protein>
    <submittedName>
        <fullName evidence="1">Uncharacterized protein</fullName>
    </submittedName>
</protein>
<gene>
    <name evidence="1" type="ORF">FRZ44_33880</name>
</gene>
<keyword evidence="2" id="KW-1185">Reference proteome</keyword>
<accession>A0A5J6ML28</accession>
<dbReference type="KEGG" id="htq:FRZ44_33880"/>
<name>A0A5J6ML28_9PROT</name>
<dbReference type="AlphaFoldDB" id="A0A5J6ML28"/>
<dbReference type="Proteomes" id="UP000326202">
    <property type="component" value="Chromosome"/>
</dbReference>
<evidence type="ECO:0000313" key="2">
    <source>
        <dbReference type="Proteomes" id="UP000326202"/>
    </source>
</evidence>
<evidence type="ECO:0000313" key="1">
    <source>
        <dbReference type="EMBL" id="QEX18084.1"/>
    </source>
</evidence>
<dbReference type="EMBL" id="CP042906">
    <property type="protein sequence ID" value="QEX18084.1"/>
    <property type="molecule type" value="Genomic_DNA"/>
</dbReference>
<sequence>MPQITIDSTTYERLQRHAKPFVDTPDTVINLALDALDRLSARPAASSGAAAESERRIDPRLLPSLTHTKVLDASIGGELIPKANWNLLLDEILRRAMKRLGRFEDLRKLCPVNMVKGRKEDEGYSYLPDIDLSVQGQDANAACRTVVTAAQGLGIALDIGFMWRPKEGATHPGERARIRISPQAGAAPERQTAA</sequence>
<organism evidence="1 2">
    <name type="scientific">Hypericibacter terrae</name>
    <dbReference type="NCBI Taxonomy" id="2602015"/>
    <lineage>
        <taxon>Bacteria</taxon>
        <taxon>Pseudomonadati</taxon>
        <taxon>Pseudomonadota</taxon>
        <taxon>Alphaproteobacteria</taxon>
        <taxon>Rhodospirillales</taxon>
        <taxon>Dongiaceae</taxon>
        <taxon>Hypericibacter</taxon>
    </lineage>
</organism>
<reference evidence="1 2" key="1">
    <citation type="submission" date="2019-08" db="EMBL/GenBank/DDBJ databases">
        <title>Hyperibacter terrae gen. nov., sp. nov. and Hyperibacter viscosus sp. nov., two new members in the family Rhodospirillaceae isolated from the rhizosphere of Hypericum perforatum.</title>
        <authorList>
            <person name="Noviana Z."/>
        </authorList>
    </citation>
    <scope>NUCLEOTIDE SEQUENCE [LARGE SCALE GENOMIC DNA]</scope>
    <source>
        <strain evidence="1 2">R5913</strain>
    </source>
</reference>
<proteinExistence type="predicted"/>